<protein>
    <recommendedName>
        <fullName evidence="4">Gram-positive cocci surface proteins LPxTG domain-containing protein</fullName>
    </recommendedName>
</protein>
<keyword evidence="1" id="KW-0812">Transmembrane</keyword>
<dbReference type="EMBL" id="JAFREM010000029">
    <property type="protein sequence ID" value="MBO1307961.1"/>
    <property type="molecule type" value="Genomic_DNA"/>
</dbReference>
<name>A0ABS3LE93_9ENTE</name>
<keyword evidence="1" id="KW-1133">Transmembrane helix</keyword>
<evidence type="ECO:0008006" key="4">
    <source>
        <dbReference type="Google" id="ProtNLM"/>
    </source>
</evidence>
<keyword evidence="3" id="KW-1185">Reference proteome</keyword>
<organism evidence="2 3">
    <name type="scientific">Candidatus Enterococcus moelleringii</name>
    <dbReference type="NCBI Taxonomy" id="2815325"/>
    <lineage>
        <taxon>Bacteria</taxon>
        <taxon>Bacillati</taxon>
        <taxon>Bacillota</taxon>
        <taxon>Bacilli</taxon>
        <taxon>Lactobacillales</taxon>
        <taxon>Enterococcaceae</taxon>
        <taxon>Enterococcus</taxon>
    </lineage>
</organism>
<evidence type="ECO:0000313" key="3">
    <source>
        <dbReference type="Proteomes" id="UP000664601"/>
    </source>
</evidence>
<dbReference type="Proteomes" id="UP000664601">
    <property type="component" value="Unassembled WGS sequence"/>
</dbReference>
<sequence>MSQIEVYGTLGIKEVDQTEKIDLPATPSVSRSSVQTYTGRLVQTNDTVNTNLVFMGIVLCLIAYVIYKIRKMEAAGE</sequence>
<keyword evidence="1" id="KW-0472">Membrane</keyword>
<evidence type="ECO:0000256" key="1">
    <source>
        <dbReference type="SAM" id="Phobius"/>
    </source>
</evidence>
<gene>
    <name evidence="2" type="ORF">JZO70_17435</name>
</gene>
<evidence type="ECO:0000313" key="2">
    <source>
        <dbReference type="EMBL" id="MBO1307961.1"/>
    </source>
</evidence>
<dbReference type="RefSeq" id="WP_207674956.1">
    <property type="nucleotide sequence ID" value="NZ_JAFREM010000029.1"/>
</dbReference>
<reference evidence="2 3" key="1">
    <citation type="submission" date="2021-03" db="EMBL/GenBank/DDBJ databases">
        <title>Enterococcal diversity collection.</title>
        <authorList>
            <person name="Gilmore M.S."/>
            <person name="Schwartzman J."/>
            <person name="Van Tyne D."/>
            <person name="Martin M."/>
            <person name="Earl A.M."/>
            <person name="Manson A.L."/>
            <person name="Straub T."/>
            <person name="Salamzade R."/>
            <person name="Saavedra J."/>
            <person name="Lebreton F."/>
            <person name="Prichula J."/>
            <person name="Schaufler K."/>
            <person name="Gaca A."/>
            <person name="Sgardioli B."/>
            <person name="Wagenaar J."/>
            <person name="Strong T."/>
        </authorList>
    </citation>
    <scope>NUCLEOTIDE SEQUENCE [LARGE SCALE GENOMIC DNA]</scope>
    <source>
        <strain evidence="2 3">669A</strain>
    </source>
</reference>
<accession>A0ABS3LE93</accession>
<comment type="caution">
    <text evidence="2">The sequence shown here is derived from an EMBL/GenBank/DDBJ whole genome shotgun (WGS) entry which is preliminary data.</text>
</comment>
<feature type="transmembrane region" description="Helical" evidence="1">
    <location>
        <begin position="48"/>
        <end position="67"/>
    </location>
</feature>
<proteinExistence type="predicted"/>